<sequence>MRPEDMVVCNLDCEIVEGI</sequence>
<comment type="caution">
    <text evidence="1">The sequence shown here is derived from an EMBL/GenBank/DDBJ whole genome shotgun (WGS) entry which is preliminary data.</text>
</comment>
<dbReference type="EMBL" id="JAGETT010000002">
    <property type="protein sequence ID" value="MBO1919729.1"/>
    <property type="molecule type" value="Genomic_DNA"/>
</dbReference>
<accession>A0A939NCG5</accession>
<proteinExistence type="predicted"/>
<reference evidence="1" key="1">
    <citation type="submission" date="2021-03" db="EMBL/GenBank/DDBJ databases">
        <title>Molecular epidemiology and mechanisms of colistin and carbapenem resistance in Enterobacteriaceae from clinical isolates, the environment and porcine samples in Pretoria, South Africa.</title>
        <authorList>
            <person name="Bogoshi D."/>
            <person name="Mbelle N.M."/>
            <person name="Naidoo V."/>
            <person name="Osei Sekyere J."/>
        </authorList>
    </citation>
    <scope>NUCLEOTIDE SEQUENCE</scope>
    <source>
        <strain evidence="1">ESB009</strain>
    </source>
</reference>
<organism evidence="1">
    <name type="scientific">Staphylococcus xylosus</name>
    <dbReference type="NCBI Taxonomy" id="1288"/>
    <lineage>
        <taxon>Bacteria</taxon>
        <taxon>Bacillati</taxon>
        <taxon>Bacillota</taxon>
        <taxon>Bacilli</taxon>
        <taxon>Bacillales</taxon>
        <taxon>Staphylococcaceae</taxon>
        <taxon>Staphylococcus</taxon>
    </lineage>
</organism>
<gene>
    <name evidence="1" type="ORF">J4710_00560</name>
</gene>
<dbReference type="AlphaFoldDB" id="A0A939NCG5"/>
<evidence type="ECO:0000313" key="1">
    <source>
        <dbReference type="EMBL" id="MBO1919729.1"/>
    </source>
</evidence>
<name>A0A939NCG5_STAXY</name>
<protein>
    <submittedName>
        <fullName evidence="1">Uncharacterized protein</fullName>
    </submittedName>
</protein>